<organism evidence="1 2">
    <name type="scientific">Oedothorax gibbosus</name>
    <dbReference type="NCBI Taxonomy" id="931172"/>
    <lineage>
        <taxon>Eukaryota</taxon>
        <taxon>Metazoa</taxon>
        <taxon>Ecdysozoa</taxon>
        <taxon>Arthropoda</taxon>
        <taxon>Chelicerata</taxon>
        <taxon>Arachnida</taxon>
        <taxon>Araneae</taxon>
        <taxon>Araneomorphae</taxon>
        <taxon>Entelegynae</taxon>
        <taxon>Araneoidea</taxon>
        <taxon>Linyphiidae</taxon>
        <taxon>Erigoninae</taxon>
        <taxon>Oedothorax</taxon>
    </lineage>
</organism>
<name>A0AAV6U0I8_9ARAC</name>
<gene>
    <name evidence="1" type="ORF">JTE90_000805</name>
</gene>
<keyword evidence="2" id="KW-1185">Reference proteome</keyword>
<sequence length="150" mass="16197">MEKSSKLNTLTTRISYELSLLIAKKGSAAGKELIIPAETIICNALFDEKSRRTSAVTASAGDNSLLKQQQFRPTEVNLPQPGGSPPPIPWYAAEGPGMSLQASCPRPVQTALSRHTKSLQFRAGVKSYDPCRAPASPSHILSCIEHHWAS</sequence>
<dbReference type="Proteomes" id="UP000827092">
    <property type="component" value="Unassembled WGS sequence"/>
</dbReference>
<evidence type="ECO:0000313" key="1">
    <source>
        <dbReference type="EMBL" id="KAG8177942.1"/>
    </source>
</evidence>
<proteinExistence type="predicted"/>
<dbReference type="AlphaFoldDB" id="A0AAV6U0I8"/>
<dbReference type="EMBL" id="JAFNEN010000734">
    <property type="protein sequence ID" value="KAG8177942.1"/>
    <property type="molecule type" value="Genomic_DNA"/>
</dbReference>
<reference evidence="1 2" key="1">
    <citation type="journal article" date="2022" name="Nat. Ecol. Evol.">
        <title>A masculinizing supergene underlies an exaggerated male reproductive morph in a spider.</title>
        <authorList>
            <person name="Hendrickx F."/>
            <person name="De Corte Z."/>
            <person name="Sonet G."/>
            <person name="Van Belleghem S.M."/>
            <person name="Kostlbacher S."/>
            <person name="Vangestel C."/>
        </authorList>
    </citation>
    <scope>NUCLEOTIDE SEQUENCE [LARGE SCALE GENOMIC DNA]</scope>
    <source>
        <strain evidence="1">W744_W776</strain>
    </source>
</reference>
<comment type="caution">
    <text evidence="1">The sequence shown here is derived from an EMBL/GenBank/DDBJ whole genome shotgun (WGS) entry which is preliminary data.</text>
</comment>
<protein>
    <submittedName>
        <fullName evidence="1">Uncharacterized protein</fullName>
    </submittedName>
</protein>
<accession>A0AAV6U0I8</accession>
<evidence type="ECO:0000313" key="2">
    <source>
        <dbReference type="Proteomes" id="UP000827092"/>
    </source>
</evidence>